<dbReference type="VEuPathDB" id="FungiDB:CDV56_105206"/>
<keyword evidence="4" id="KW-1185">Reference proteome</keyword>
<accession>A0A397GUU4</accession>
<dbReference type="RefSeq" id="XP_026613423.1">
    <property type="nucleotide sequence ID" value="XM_026758825.1"/>
</dbReference>
<dbReference type="EMBL" id="NKHU02000130">
    <property type="protein sequence ID" value="RHZ52833.1"/>
    <property type="molecule type" value="Genomic_DNA"/>
</dbReference>
<feature type="domain" description="Secreted protein CSS2 C-terminal" evidence="2">
    <location>
        <begin position="64"/>
        <end position="191"/>
    </location>
</feature>
<evidence type="ECO:0000259" key="2">
    <source>
        <dbReference type="Pfam" id="PF20521"/>
    </source>
</evidence>
<feature type="chain" id="PRO_5017228265" description="Secreted protein CSS2 C-terminal domain-containing protein" evidence="1">
    <location>
        <begin position="23"/>
        <end position="201"/>
    </location>
</feature>
<keyword evidence="1" id="KW-0732">Signal</keyword>
<dbReference type="InterPro" id="IPR046624">
    <property type="entry name" value="CSS2_C"/>
</dbReference>
<dbReference type="Pfam" id="PF20521">
    <property type="entry name" value="DUF6736"/>
    <property type="match status" value="1"/>
</dbReference>
<organism evidence="3 4">
    <name type="scientific">Aspergillus thermomutatus</name>
    <name type="common">Neosartorya pseudofischeri</name>
    <dbReference type="NCBI Taxonomy" id="41047"/>
    <lineage>
        <taxon>Eukaryota</taxon>
        <taxon>Fungi</taxon>
        <taxon>Dikarya</taxon>
        <taxon>Ascomycota</taxon>
        <taxon>Pezizomycotina</taxon>
        <taxon>Eurotiomycetes</taxon>
        <taxon>Eurotiomycetidae</taxon>
        <taxon>Eurotiales</taxon>
        <taxon>Aspergillaceae</taxon>
        <taxon>Aspergillus</taxon>
        <taxon>Aspergillus subgen. Fumigati</taxon>
    </lineage>
</organism>
<sequence length="201" mass="21035">MVVPRTVLSGLLALGLVGSGLAGNTDSTVTYESPIIESWEGEETNLTISFDVVGADYAHLYNTTNVLAARTGITTKVSVAQIASVASQVIMTVGSAVTIYEFIAEIIKAKSDANSCTLTYGTDSDGTHTEGYAYKATTTGNNCETTAEKKTLLSATEKCANALHTKGAVRGCCTMHHGGTWNGHLRLSGDPTNYPVTSVTC</sequence>
<name>A0A397GUU4_ASPTH</name>
<evidence type="ECO:0000313" key="3">
    <source>
        <dbReference type="EMBL" id="RHZ52833.1"/>
    </source>
</evidence>
<dbReference type="Proteomes" id="UP000215305">
    <property type="component" value="Unassembled WGS sequence"/>
</dbReference>
<evidence type="ECO:0000313" key="4">
    <source>
        <dbReference type="Proteomes" id="UP000215305"/>
    </source>
</evidence>
<dbReference type="OrthoDB" id="5059029at2759"/>
<gene>
    <name evidence="3" type="ORF">CDV56_105206</name>
</gene>
<protein>
    <recommendedName>
        <fullName evidence="2">Secreted protein CSS2 C-terminal domain-containing protein</fullName>
    </recommendedName>
</protein>
<dbReference type="GeneID" id="38127180"/>
<evidence type="ECO:0000256" key="1">
    <source>
        <dbReference type="SAM" id="SignalP"/>
    </source>
</evidence>
<reference evidence="3" key="1">
    <citation type="submission" date="2018-08" db="EMBL/GenBank/DDBJ databases">
        <title>Draft genome sequence of azole-resistant Aspergillus thermomutatus (Neosartorya pseudofischeri) strain HMR AF 39, isolated from a human nasal aspirate.</title>
        <authorList>
            <person name="Parent-Michaud M."/>
            <person name="Dufresne P.J."/>
            <person name="Fournier E."/>
            <person name="Martineau C."/>
            <person name="Moreira S."/>
            <person name="Perkins V."/>
            <person name="De Repentigny L."/>
            <person name="Dufresne S.F."/>
        </authorList>
    </citation>
    <scope>NUCLEOTIDE SEQUENCE [LARGE SCALE GENOMIC DNA]</scope>
    <source>
        <strain evidence="3">HMR AF 39</strain>
    </source>
</reference>
<feature type="signal peptide" evidence="1">
    <location>
        <begin position="1"/>
        <end position="22"/>
    </location>
</feature>
<comment type="caution">
    <text evidence="3">The sequence shown here is derived from an EMBL/GenBank/DDBJ whole genome shotgun (WGS) entry which is preliminary data.</text>
</comment>
<dbReference type="AlphaFoldDB" id="A0A397GUU4"/>
<proteinExistence type="predicted"/>